<organism evidence="3 4">
    <name type="scientific">Cupriavidus pauculus</name>
    <dbReference type="NCBI Taxonomy" id="82633"/>
    <lineage>
        <taxon>Bacteria</taxon>
        <taxon>Pseudomonadati</taxon>
        <taxon>Pseudomonadota</taxon>
        <taxon>Betaproteobacteria</taxon>
        <taxon>Burkholderiales</taxon>
        <taxon>Burkholderiaceae</taxon>
        <taxon>Cupriavidus</taxon>
    </lineage>
</organism>
<reference evidence="3 4" key="1">
    <citation type="submission" date="2017-12" db="EMBL/GenBank/DDBJ databases">
        <title>Genome sequence of the active heterotrophic nitrifier-denitrifier, Cupriavidus pauculus UM1.</title>
        <authorList>
            <person name="Putonti C."/>
            <person name="Castignetti D."/>
        </authorList>
    </citation>
    <scope>NUCLEOTIDE SEQUENCE [LARGE SCALE GENOMIC DNA]</scope>
    <source>
        <strain evidence="3 4">UM1</strain>
    </source>
</reference>
<dbReference type="GO" id="GO:0051607">
    <property type="term" value="P:defense response to virus"/>
    <property type="evidence" value="ECO:0007669"/>
    <property type="project" value="UniProtKB-KW"/>
</dbReference>
<proteinExistence type="predicted"/>
<protein>
    <submittedName>
        <fullName evidence="3">Nucleotidyltransferase</fullName>
    </submittedName>
</protein>
<dbReference type="AlphaFoldDB" id="A0A2N5C3B2"/>
<accession>A0A2N5C3B2</accession>
<keyword evidence="1" id="KW-0051">Antiviral defense</keyword>
<dbReference type="Pfam" id="PF18144">
    <property type="entry name" value="SMODS"/>
    <property type="match status" value="1"/>
</dbReference>
<dbReference type="EMBL" id="PJRP01000024">
    <property type="protein sequence ID" value="PLP96697.1"/>
    <property type="molecule type" value="Genomic_DNA"/>
</dbReference>
<dbReference type="InterPro" id="IPR006116">
    <property type="entry name" value="NT_2-5OAS_ClassI-CCAase"/>
</dbReference>
<dbReference type="GO" id="GO:0016779">
    <property type="term" value="F:nucleotidyltransferase activity"/>
    <property type="evidence" value="ECO:0007669"/>
    <property type="project" value="InterPro"/>
</dbReference>
<comment type="caution">
    <text evidence="3">The sequence shown here is derived from an EMBL/GenBank/DDBJ whole genome shotgun (WGS) entry which is preliminary data.</text>
</comment>
<keyword evidence="3" id="KW-0808">Transferase</keyword>
<evidence type="ECO:0000256" key="1">
    <source>
        <dbReference type="ARBA" id="ARBA00023118"/>
    </source>
</evidence>
<feature type="region of interest" description="Disordered" evidence="2">
    <location>
        <begin position="371"/>
        <end position="395"/>
    </location>
</feature>
<sequence length="395" mass="44874">MASLLARRQTAQWEEFIVSMLQRLELDKDEFQRATKHYKVLAQQIARKLDVADADVHIVVQGSMRTQTTISPRGNAKFDLDIVVKLTGGRFDGMDSETFFSDFGAALKGLNDAAGEPTPKPRCWRLNYPGEPFYFDVTPALPGSQAITGTDLRVRDPKTQWTPSNPEEFAEWFCDIAELRFGFERRKMEGIALDEARIDPIPTTPVRIDDVLRRTVQLIKLHRDNYYYGPLISKTRKEAMPISVILVTLATHAYQDLWTRARNSFASPIELVLELVEQLPNRIQRVNGKFWVSNPALPQENFAERWNQDDGLRASEFHTWHGQLTSDLELLFNEDYNSKSEQRIQRVFGQHGVDSWKASTKATNGLLQSLRATAPTQPRSNPTSPTPVGSKNTLA</sequence>
<evidence type="ECO:0000313" key="3">
    <source>
        <dbReference type="EMBL" id="PLP96697.1"/>
    </source>
</evidence>
<dbReference type="Proteomes" id="UP000234341">
    <property type="component" value="Unassembled WGS sequence"/>
</dbReference>
<gene>
    <name evidence="3" type="ORF">CYJ10_30950</name>
</gene>
<dbReference type="CDD" id="cd05400">
    <property type="entry name" value="NT_2-5OAS_ClassI-CCAase"/>
    <property type="match status" value="1"/>
</dbReference>
<name>A0A2N5C3B2_9BURK</name>
<dbReference type="OrthoDB" id="1118920at2"/>
<evidence type="ECO:0000313" key="4">
    <source>
        <dbReference type="Proteomes" id="UP000234341"/>
    </source>
</evidence>
<evidence type="ECO:0000256" key="2">
    <source>
        <dbReference type="SAM" id="MobiDB-lite"/>
    </source>
</evidence>